<dbReference type="GO" id="GO:0005802">
    <property type="term" value="C:trans-Golgi network"/>
    <property type="evidence" value="ECO:0007669"/>
    <property type="project" value="TreeGrafter"/>
</dbReference>
<dbReference type="OMA" id="CSLAHYY"/>
<evidence type="ECO:0000256" key="1">
    <source>
        <dbReference type="ARBA" id="ARBA00004601"/>
    </source>
</evidence>
<dbReference type="OrthoDB" id="73307at2759"/>
<evidence type="ECO:0000256" key="4">
    <source>
        <dbReference type="ARBA" id="ARBA00023034"/>
    </source>
</evidence>
<dbReference type="PANTHER" id="PTHR13297">
    <property type="entry name" value="TBC1 DOMAIN FAMILY MEMBER 23-RELATED"/>
    <property type="match status" value="1"/>
</dbReference>
<proteinExistence type="predicted"/>
<evidence type="ECO:0000313" key="7">
    <source>
        <dbReference type="Proteomes" id="UP000025227"/>
    </source>
</evidence>
<dbReference type="SUPFAM" id="SSF52821">
    <property type="entry name" value="Rhodanese/Cell cycle control phosphatase"/>
    <property type="match status" value="1"/>
</dbReference>
<dbReference type="Pfam" id="PF00581">
    <property type="entry name" value="Rhodanese"/>
    <property type="match status" value="1"/>
</dbReference>
<keyword evidence="7" id="KW-1185">Reference proteome</keyword>
<dbReference type="InterPro" id="IPR035969">
    <property type="entry name" value="Rab-GAP_TBC_sf"/>
</dbReference>
<dbReference type="PROSITE" id="PS50086">
    <property type="entry name" value="TBC_RABGAP"/>
    <property type="match status" value="1"/>
</dbReference>
<dbReference type="Gene3D" id="3.40.250.10">
    <property type="entry name" value="Rhodanese-like domain"/>
    <property type="match status" value="1"/>
</dbReference>
<dbReference type="InterPro" id="IPR001763">
    <property type="entry name" value="Rhodanese-like_dom"/>
</dbReference>
<keyword evidence="3" id="KW-0217">Developmental protein</keyword>
<dbReference type="GO" id="GO:0042147">
    <property type="term" value="P:retrograde transport, endosome to Golgi"/>
    <property type="evidence" value="ECO:0007669"/>
    <property type="project" value="InterPro"/>
</dbReference>
<evidence type="ECO:0000313" key="8">
    <source>
        <dbReference type="WBParaSite" id="HCON_00185800-00001"/>
    </source>
</evidence>
<dbReference type="GO" id="GO:0099041">
    <property type="term" value="P:vesicle tethering to Golgi"/>
    <property type="evidence" value="ECO:0007669"/>
    <property type="project" value="TreeGrafter"/>
</dbReference>
<feature type="domain" description="Rhodanese" evidence="6">
    <location>
        <begin position="337"/>
        <end position="439"/>
    </location>
</feature>
<dbReference type="Pfam" id="PF19430">
    <property type="entry name" value="TBC1D23_C"/>
    <property type="match status" value="1"/>
</dbReference>
<keyword evidence="4" id="KW-0333">Golgi apparatus</keyword>
<dbReference type="WBParaSite" id="HCON_00185800-00001">
    <property type="protein sequence ID" value="HCON_00185800-00001"/>
    <property type="gene ID" value="HCON_00185800"/>
</dbReference>
<protein>
    <recommendedName>
        <fullName evidence="2">TBC1 domain family member 23</fullName>
    </recommendedName>
</protein>
<dbReference type="GO" id="GO:0005829">
    <property type="term" value="C:cytosol"/>
    <property type="evidence" value="ECO:0007669"/>
    <property type="project" value="GOC"/>
</dbReference>
<dbReference type="Pfam" id="PF00566">
    <property type="entry name" value="RabGAP-TBC"/>
    <property type="match status" value="1"/>
</dbReference>
<sequence>MGDDINSESTSTIGDDWVKESDFSISSLPTDCNKDMVSSSSLVSFASDPESKKLLWVRFLGVVNRPNPLDDWDQLYNLNNQAGLRNDCRKLAKLLDNKKSVPELESFMTLYCKKRNVDYKKDSGWIVVLEKILKFDLPQEHLFNVFFAFTTKYIPKETKENAQIYDLFRLLLQYHDPVISSHLDSLKCMPYSYANQWFSTVLAASVDDGVCRVLWELYIEKGDPFLIFYMALVLIINSRDELLGIGFDRRDDAHKVLSSLPNQLTIDDVPDFVQLSAYYADRTPQCVREDFHYLIFGSNYDDEVGEMQVSKLLCLPVTIQELTRKERSAVATSNITYFIIDCRSNEAYNSGHIYGSFNLDCKLLVDAPSQFEMALSCLESYKHEQKFDEHICFFGYGDEDQDQFMNMVIARFLRDGKSHVTFAQGGYRGLHSVLSESNRLRLINSHDESKCRECGNASSGKSWKLVGKMKEVVISKSAAVKDKVSELVTQAAPGSAPTNEVKHVLSSDRYGKRYRNEPSVFSIDDDSSDESGGTLFSKSTGKEELLLTEQAEFIEHFQCHELADNKMMIPSHIAITRTHMHVLRDVEGKPGYVTTEARHALSSILRVTSKKKVPELLTFKFGYEISGVSKITAVHRFLVPKAGECAKAVKTAIFALRPLSDSESAEVSFPAT</sequence>
<dbReference type="PROSITE" id="PS50206">
    <property type="entry name" value="RHODANESE_3"/>
    <property type="match status" value="1"/>
</dbReference>
<evidence type="ECO:0000259" key="5">
    <source>
        <dbReference type="PROSITE" id="PS50086"/>
    </source>
</evidence>
<dbReference type="InterPro" id="IPR045799">
    <property type="entry name" value="TBC1D23_C"/>
</dbReference>
<dbReference type="InterPro" id="IPR039755">
    <property type="entry name" value="TBC1D23"/>
</dbReference>
<dbReference type="SUPFAM" id="SSF47923">
    <property type="entry name" value="Ypt/Rab-GAP domain of gyp1p"/>
    <property type="match status" value="1"/>
</dbReference>
<dbReference type="PANTHER" id="PTHR13297:SF5">
    <property type="entry name" value="TBC1 DOMAIN FAMILY MEMBER 23"/>
    <property type="match status" value="1"/>
</dbReference>
<name>A0A7I4Z7D6_HAECO</name>
<evidence type="ECO:0000259" key="6">
    <source>
        <dbReference type="PROSITE" id="PS50206"/>
    </source>
</evidence>
<accession>A0A7I4Z7D6</accession>
<dbReference type="AlphaFoldDB" id="A0A7I4Z7D6"/>
<dbReference type="Proteomes" id="UP000025227">
    <property type="component" value="Unplaced"/>
</dbReference>
<dbReference type="Gene3D" id="1.10.472.80">
    <property type="entry name" value="Ypt/Rab-GAP domain of gyp1p, domain 3"/>
    <property type="match status" value="1"/>
</dbReference>
<dbReference type="CDD" id="cd20788">
    <property type="entry name" value="TBC1D23_C-like"/>
    <property type="match status" value="1"/>
</dbReference>
<feature type="domain" description="Rab-GAP TBC" evidence="5">
    <location>
        <begin position="46"/>
        <end position="222"/>
    </location>
</feature>
<dbReference type="InterPro" id="IPR036873">
    <property type="entry name" value="Rhodanese-like_dom_sf"/>
</dbReference>
<organism evidence="7 8">
    <name type="scientific">Haemonchus contortus</name>
    <name type="common">Barber pole worm</name>
    <dbReference type="NCBI Taxonomy" id="6289"/>
    <lineage>
        <taxon>Eukaryota</taxon>
        <taxon>Metazoa</taxon>
        <taxon>Ecdysozoa</taxon>
        <taxon>Nematoda</taxon>
        <taxon>Chromadorea</taxon>
        <taxon>Rhabditida</taxon>
        <taxon>Rhabditina</taxon>
        <taxon>Rhabditomorpha</taxon>
        <taxon>Strongyloidea</taxon>
        <taxon>Trichostrongylidae</taxon>
        <taxon>Haemonchus</taxon>
    </lineage>
</organism>
<comment type="subcellular location">
    <subcellularLocation>
        <location evidence="1">Golgi apparatus</location>
        <location evidence="1">trans-Golgi network</location>
    </subcellularLocation>
</comment>
<evidence type="ECO:0000256" key="2">
    <source>
        <dbReference type="ARBA" id="ARBA00014207"/>
    </source>
</evidence>
<reference evidence="8" key="1">
    <citation type="submission" date="2020-12" db="UniProtKB">
        <authorList>
            <consortium name="WormBaseParasite"/>
        </authorList>
    </citation>
    <scope>IDENTIFICATION</scope>
    <source>
        <strain evidence="8">MHco3</strain>
    </source>
</reference>
<dbReference type="InterPro" id="IPR000195">
    <property type="entry name" value="Rab-GAP-TBC_dom"/>
</dbReference>
<evidence type="ECO:0000256" key="3">
    <source>
        <dbReference type="ARBA" id="ARBA00022473"/>
    </source>
</evidence>